<dbReference type="AlphaFoldDB" id="A0A0C1QMR6"/>
<name>A0A0C1QMR6_9GAMM</name>
<comment type="caution">
    <text evidence="2">The sequence shown here is derived from an EMBL/GenBank/DDBJ whole genome shotgun (WGS) entry which is preliminary data.</text>
</comment>
<protein>
    <submittedName>
        <fullName evidence="2">Uncharacterized protein</fullName>
    </submittedName>
</protein>
<evidence type="ECO:0000256" key="1">
    <source>
        <dbReference type="SAM" id="Phobius"/>
    </source>
</evidence>
<proteinExistence type="predicted"/>
<gene>
    <name evidence="2" type="ORF">JF50_19110</name>
</gene>
<reference evidence="2 3" key="1">
    <citation type="submission" date="2014-12" db="EMBL/GenBank/DDBJ databases">
        <title>Draft Genome Sequence of Pseudoalteromonas luteoviolacea HI1.</title>
        <authorList>
            <person name="Asahina A.Y."/>
            <person name="Hadfield M.G."/>
        </authorList>
    </citation>
    <scope>NUCLEOTIDE SEQUENCE [LARGE SCALE GENOMIC DNA]</scope>
    <source>
        <strain evidence="2 3">HI1</strain>
    </source>
</reference>
<feature type="transmembrane region" description="Helical" evidence="1">
    <location>
        <begin position="70"/>
        <end position="88"/>
    </location>
</feature>
<accession>A0A0C1QMR6</accession>
<keyword evidence="1" id="KW-1133">Transmembrane helix</keyword>
<keyword evidence="1" id="KW-0812">Transmembrane</keyword>
<evidence type="ECO:0000313" key="2">
    <source>
        <dbReference type="EMBL" id="KID56347.1"/>
    </source>
</evidence>
<dbReference type="Proteomes" id="UP000031327">
    <property type="component" value="Unassembled WGS sequence"/>
</dbReference>
<organism evidence="2 3">
    <name type="scientific">Pseudoalteromonas luteoviolacea</name>
    <dbReference type="NCBI Taxonomy" id="43657"/>
    <lineage>
        <taxon>Bacteria</taxon>
        <taxon>Pseudomonadati</taxon>
        <taxon>Pseudomonadota</taxon>
        <taxon>Gammaproteobacteria</taxon>
        <taxon>Alteromonadales</taxon>
        <taxon>Pseudoalteromonadaceae</taxon>
        <taxon>Pseudoalteromonas</taxon>
    </lineage>
</organism>
<feature type="transmembrane region" description="Helical" evidence="1">
    <location>
        <begin position="6"/>
        <end position="25"/>
    </location>
</feature>
<sequence>MLLTIGVIICFLIMGFVETYFYMSLAARLAEANKESGITNIGLNEIREAVSKGNRYTSLIEEHEWVKFKWFRRIRFFLVFVFVISIFFN</sequence>
<keyword evidence="1" id="KW-0472">Membrane</keyword>
<dbReference type="EMBL" id="JWIC01000007">
    <property type="protein sequence ID" value="KID56347.1"/>
    <property type="molecule type" value="Genomic_DNA"/>
</dbReference>
<evidence type="ECO:0000313" key="3">
    <source>
        <dbReference type="Proteomes" id="UP000031327"/>
    </source>
</evidence>